<keyword evidence="6" id="KW-1185">Reference proteome</keyword>
<sequence length="456" mass="51443">MDTIINNVYGTWRAEKNWKTPTFVDKVEGVYMYDENGDKYIDFSSQLMCSNLGHGNKALIDGIKKQAEKAAYIAPGFADETKATATEALLKIVPEGLENFFYSTSGTEANEAAVKAARLFFEDEGKFKIISRYHSYHGATTTSVTLTGDPRRWWAERVKNTVPGIRHAPDPYCYRCPFDKEYPDCDVQCARYYKYMIEEEGNVAGILFEPIVGTNGKIVPPDEYYPILREICDEHDVLMIDDEVMAGGYRTGKPFAIDHWDVKPDMMTMAKGITGAYTPLGATATTQEIRDYFEENVFCHGHTYAGHPLCLSGVAPAIKEYEKLFNTNKPQEVAEYLKERLYELGENHISVGDVRGKGHFWGLELVKNRETKEPFDVKSDKFRKTLMTDKVAAEAMKNGVYVVNWYDHLAITPPLTITKEEVDDAIEALDEALEISDKKAEKTDTPVSKSSDGIIH</sequence>
<dbReference type="PANTHER" id="PTHR43094">
    <property type="entry name" value="AMINOTRANSFERASE"/>
    <property type="match status" value="1"/>
</dbReference>
<dbReference type="Pfam" id="PF00202">
    <property type="entry name" value="Aminotran_3"/>
    <property type="match status" value="1"/>
</dbReference>
<gene>
    <name evidence="5" type="ORF">AKJ49_02180</name>
</gene>
<comment type="caution">
    <text evidence="5">The sequence shown here is derived from an EMBL/GenBank/DDBJ whole genome shotgun (WGS) entry which is preliminary data.</text>
</comment>
<evidence type="ECO:0000256" key="1">
    <source>
        <dbReference type="ARBA" id="ARBA00008954"/>
    </source>
</evidence>
<dbReference type="EMBL" id="LHYC01000071">
    <property type="protein sequence ID" value="KXB04356.1"/>
    <property type="molecule type" value="Genomic_DNA"/>
</dbReference>
<dbReference type="InterPro" id="IPR015422">
    <property type="entry name" value="PyrdxlP-dep_Trfase_small"/>
</dbReference>
<dbReference type="PANTHER" id="PTHR43094:SF1">
    <property type="entry name" value="AMINOTRANSFERASE CLASS-III"/>
    <property type="match status" value="1"/>
</dbReference>
<dbReference type="GO" id="GO:0030170">
    <property type="term" value="F:pyridoxal phosphate binding"/>
    <property type="evidence" value="ECO:0007669"/>
    <property type="project" value="InterPro"/>
</dbReference>
<accession>A0A133VD23</accession>
<dbReference type="InterPro" id="IPR005814">
    <property type="entry name" value="Aminotrans_3"/>
</dbReference>
<evidence type="ECO:0000256" key="4">
    <source>
        <dbReference type="SAM" id="MobiDB-lite"/>
    </source>
</evidence>
<evidence type="ECO:0000256" key="2">
    <source>
        <dbReference type="ARBA" id="ARBA00022898"/>
    </source>
</evidence>
<dbReference type="AlphaFoldDB" id="A0A133VD23"/>
<dbReference type="InterPro" id="IPR015421">
    <property type="entry name" value="PyrdxlP-dep_Trfase_major"/>
</dbReference>
<keyword evidence="2 3" id="KW-0663">Pyridoxal phosphate</keyword>
<dbReference type="Gene3D" id="3.90.1150.10">
    <property type="entry name" value="Aspartate Aminotransferase, domain 1"/>
    <property type="match status" value="1"/>
</dbReference>
<dbReference type="PATRIC" id="fig|1698278.3.peg.478"/>
<organism evidence="5 6">
    <name type="scientific">candidate division MSBL1 archaeon SCGC-AAA382A03</name>
    <dbReference type="NCBI Taxonomy" id="1698278"/>
    <lineage>
        <taxon>Archaea</taxon>
        <taxon>Methanobacteriati</taxon>
        <taxon>Methanobacteriota</taxon>
        <taxon>candidate division MSBL1</taxon>
    </lineage>
</organism>
<feature type="region of interest" description="Disordered" evidence="4">
    <location>
        <begin position="437"/>
        <end position="456"/>
    </location>
</feature>
<name>A0A133VD23_9EURY</name>
<dbReference type="PROSITE" id="PS00600">
    <property type="entry name" value="AA_TRANSFER_CLASS_3"/>
    <property type="match status" value="1"/>
</dbReference>
<protein>
    <recommendedName>
        <fullName evidence="7">Aminotransferase</fullName>
    </recommendedName>
</protein>
<dbReference type="GO" id="GO:0005829">
    <property type="term" value="C:cytosol"/>
    <property type="evidence" value="ECO:0007669"/>
    <property type="project" value="TreeGrafter"/>
</dbReference>
<evidence type="ECO:0000256" key="3">
    <source>
        <dbReference type="RuleBase" id="RU003560"/>
    </source>
</evidence>
<evidence type="ECO:0000313" key="5">
    <source>
        <dbReference type="EMBL" id="KXB04356.1"/>
    </source>
</evidence>
<reference evidence="5 6" key="1">
    <citation type="journal article" date="2016" name="Sci. Rep.">
        <title>Metabolic traits of an uncultured archaeal lineage -MSBL1- from brine pools of the Red Sea.</title>
        <authorList>
            <person name="Mwirichia R."/>
            <person name="Alam I."/>
            <person name="Rashid M."/>
            <person name="Vinu M."/>
            <person name="Ba-Alawi W."/>
            <person name="Anthony Kamau A."/>
            <person name="Kamanda Ngugi D."/>
            <person name="Goker M."/>
            <person name="Klenk H.P."/>
            <person name="Bajic V."/>
            <person name="Stingl U."/>
        </authorList>
    </citation>
    <scope>NUCLEOTIDE SEQUENCE [LARGE SCALE GENOMIC DNA]</scope>
    <source>
        <strain evidence="5">SCGC-AAA382A03</strain>
    </source>
</reference>
<feature type="compositionally biased region" description="Polar residues" evidence="4">
    <location>
        <begin position="445"/>
        <end position="456"/>
    </location>
</feature>
<dbReference type="PIRSF" id="PIRSF000521">
    <property type="entry name" value="Transaminase_4ab_Lys_Orn"/>
    <property type="match status" value="1"/>
</dbReference>
<dbReference type="SUPFAM" id="SSF53383">
    <property type="entry name" value="PLP-dependent transferases"/>
    <property type="match status" value="1"/>
</dbReference>
<dbReference type="InterPro" id="IPR015424">
    <property type="entry name" value="PyrdxlP-dep_Trfase"/>
</dbReference>
<evidence type="ECO:0000313" key="6">
    <source>
        <dbReference type="Proteomes" id="UP000070549"/>
    </source>
</evidence>
<dbReference type="InterPro" id="IPR049704">
    <property type="entry name" value="Aminotrans_3_PPA_site"/>
</dbReference>
<evidence type="ECO:0008006" key="7">
    <source>
        <dbReference type="Google" id="ProtNLM"/>
    </source>
</evidence>
<comment type="similarity">
    <text evidence="1 3">Belongs to the class-III pyridoxal-phosphate-dependent aminotransferase family.</text>
</comment>
<dbReference type="Gene3D" id="3.40.640.10">
    <property type="entry name" value="Type I PLP-dependent aspartate aminotransferase-like (Major domain)"/>
    <property type="match status" value="1"/>
</dbReference>
<dbReference type="GO" id="GO:0008483">
    <property type="term" value="F:transaminase activity"/>
    <property type="evidence" value="ECO:0007669"/>
    <property type="project" value="InterPro"/>
</dbReference>
<proteinExistence type="inferred from homology"/>
<dbReference type="CDD" id="cd00610">
    <property type="entry name" value="OAT_like"/>
    <property type="match status" value="1"/>
</dbReference>
<dbReference type="Proteomes" id="UP000070549">
    <property type="component" value="Unassembled WGS sequence"/>
</dbReference>